<dbReference type="CDD" id="cd03235">
    <property type="entry name" value="ABC_Metallic_Cations"/>
    <property type="match status" value="1"/>
</dbReference>
<organism evidence="6">
    <name type="scientific">hydrothermal vent metagenome</name>
    <dbReference type="NCBI Taxonomy" id="652676"/>
    <lineage>
        <taxon>unclassified sequences</taxon>
        <taxon>metagenomes</taxon>
        <taxon>ecological metagenomes</taxon>
    </lineage>
</organism>
<dbReference type="PROSITE" id="PS00211">
    <property type="entry name" value="ABC_TRANSPORTER_1"/>
    <property type="match status" value="1"/>
</dbReference>
<dbReference type="GO" id="GO:0016887">
    <property type="term" value="F:ATP hydrolysis activity"/>
    <property type="evidence" value="ECO:0007669"/>
    <property type="project" value="InterPro"/>
</dbReference>
<evidence type="ECO:0000256" key="4">
    <source>
        <dbReference type="ARBA" id="ARBA00022840"/>
    </source>
</evidence>
<dbReference type="InterPro" id="IPR017871">
    <property type="entry name" value="ABC_transporter-like_CS"/>
</dbReference>
<dbReference type="PANTHER" id="PTHR42734:SF17">
    <property type="entry name" value="METAL TRANSPORT SYSTEM ATP-BINDING PROTEIN TM_0124-RELATED"/>
    <property type="match status" value="1"/>
</dbReference>
<dbReference type="GO" id="GO:0005524">
    <property type="term" value="F:ATP binding"/>
    <property type="evidence" value="ECO:0007669"/>
    <property type="project" value="UniProtKB-KW"/>
</dbReference>
<keyword evidence="2" id="KW-0813">Transport</keyword>
<evidence type="ECO:0000313" key="6">
    <source>
        <dbReference type="EMBL" id="SFV64208.1"/>
    </source>
</evidence>
<dbReference type="SUPFAM" id="SSF52540">
    <property type="entry name" value="P-loop containing nucleoside triphosphate hydrolases"/>
    <property type="match status" value="1"/>
</dbReference>
<dbReference type="InterPro" id="IPR003439">
    <property type="entry name" value="ABC_transporter-like_ATP-bd"/>
</dbReference>
<evidence type="ECO:0000256" key="2">
    <source>
        <dbReference type="ARBA" id="ARBA00022448"/>
    </source>
</evidence>
<gene>
    <name evidence="6" type="ORF">MNB_SV-9-276</name>
</gene>
<dbReference type="InterPro" id="IPR003593">
    <property type="entry name" value="AAA+_ATPase"/>
</dbReference>
<keyword evidence="3" id="KW-0547">Nucleotide-binding</keyword>
<sequence length="251" mass="28030">MSIISIKNLDYTVGEQKILSNISFEINQGEYVALLGPNGGGKSTLIKLILGLLTPSSGDINILSTKQKEFKEYYKIGYVPQNVSLFDNNFPLSVYETVALGLSSQKSWFSFLTKEDKNEIDIILDRVDITNLKDKNLSQLSGGQRQRVMIARALVSRPQILILDEPSTGVDIASQEKFYQFLKRLNIEQKLTIIFITHDLGVIVDDVTNVLAVNQTLLFKGTAKEILSCESVSELYGTKSHIIGHHSHDTH</sequence>
<evidence type="ECO:0000256" key="1">
    <source>
        <dbReference type="ARBA" id="ARBA00005417"/>
    </source>
</evidence>
<name>A0A1W1CEE7_9ZZZZ</name>
<dbReference type="InterPro" id="IPR050153">
    <property type="entry name" value="Metal_Ion_Import_ABC"/>
</dbReference>
<dbReference type="SMART" id="SM00382">
    <property type="entry name" value="AAA"/>
    <property type="match status" value="1"/>
</dbReference>
<evidence type="ECO:0000259" key="5">
    <source>
        <dbReference type="PROSITE" id="PS50893"/>
    </source>
</evidence>
<proteinExistence type="inferred from homology"/>
<dbReference type="EMBL" id="FPHG01000064">
    <property type="protein sequence ID" value="SFV64208.1"/>
    <property type="molecule type" value="Genomic_DNA"/>
</dbReference>
<dbReference type="Gene3D" id="3.40.50.300">
    <property type="entry name" value="P-loop containing nucleotide triphosphate hydrolases"/>
    <property type="match status" value="1"/>
</dbReference>
<protein>
    <submittedName>
        <fullName evidence="6">Zinc ABC transporter, ATP-binding protein ZnuC</fullName>
    </submittedName>
</protein>
<dbReference type="InterPro" id="IPR027417">
    <property type="entry name" value="P-loop_NTPase"/>
</dbReference>
<feature type="domain" description="ABC transporter" evidence="5">
    <location>
        <begin position="4"/>
        <end position="240"/>
    </location>
</feature>
<dbReference type="FunFam" id="3.40.50.300:FF:000134">
    <property type="entry name" value="Iron-enterobactin ABC transporter ATP-binding protein"/>
    <property type="match status" value="1"/>
</dbReference>
<dbReference type="PANTHER" id="PTHR42734">
    <property type="entry name" value="METAL TRANSPORT SYSTEM ATP-BINDING PROTEIN TM_0124-RELATED"/>
    <property type="match status" value="1"/>
</dbReference>
<reference evidence="6" key="1">
    <citation type="submission" date="2016-10" db="EMBL/GenBank/DDBJ databases">
        <authorList>
            <person name="de Groot N.N."/>
        </authorList>
    </citation>
    <scope>NUCLEOTIDE SEQUENCE</scope>
</reference>
<keyword evidence="4 6" id="KW-0067">ATP-binding</keyword>
<dbReference type="Pfam" id="PF00005">
    <property type="entry name" value="ABC_tran"/>
    <property type="match status" value="1"/>
</dbReference>
<comment type="similarity">
    <text evidence="1">Belongs to the ABC transporter superfamily.</text>
</comment>
<dbReference type="PROSITE" id="PS50893">
    <property type="entry name" value="ABC_TRANSPORTER_2"/>
    <property type="match status" value="1"/>
</dbReference>
<evidence type="ECO:0000256" key="3">
    <source>
        <dbReference type="ARBA" id="ARBA00022741"/>
    </source>
</evidence>
<accession>A0A1W1CEE7</accession>
<dbReference type="AlphaFoldDB" id="A0A1W1CEE7"/>